<feature type="domain" description="ABC transmembrane type-1" evidence="13">
    <location>
        <begin position="711"/>
        <end position="999"/>
    </location>
</feature>
<dbReference type="VEuPathDB" id="FungiDB:MYCFIDRAFT_190025"/>
<keyword evidence="5" id="KW-0677">Repeat</keyword>
<dbReference type="PANTHER" id="PTHR43394">
    <property type="entry name" value="ATP-DEPENDENT PERMEASE MDL1, MITOCHONDRIAL"/>
    <property type="match status" value="1"/>
</dbReference>
<evidence type="ECO:0000256" key="11">
    <source>
        <dbReference type="SAM" id="Phobius"/>
    </source>
</evidence>
<feature type="compositionally biased region" description="Basic and acidic residues" evidence="10">
    <location>
        <begin position="641"/>
        <end position="663"/>
    </location>
</feature>
<dbReference type="eggNOG" id="KOG0055">
    <property type="taxonomic scope" value="Eukaryota"/>
</dbReference>
<dbReference type="FunFam" id="3.40.50.300:FF:000913">
    <property type="entry name" value="ABC multidrug transporter SitT"/>
    <property type="match status" value="1"/>
</dbReference>
<dbReference type="RefSeq" id="XP_007929479.1">
    <property type="nucleotide sequence ID" value="XM_007931288.1"/>
</dbReference>
<accession>M3A7K0</accession>
<dbReference type="GO" id="GO:0016887">
    <property type="term" value="F:ATP hydrolysis activity"/>
    <property type="evidence" value="ECO:0007669"/>
    <property type="project" value="InterPro"/>
</dbReference>
<dbReference type="CDD" id="cd18578">
    <property type="entry name" value="ABC_6TM_Pgp_ABCB1_D2_like"/>
    <property type="match status" value="1"/>
</dbReference>
<feature type="domain" description="ABC transmembrane type-1" evidence="13">
    <location>
        <begin position="44"/>
        <end position="339"/>
    </location>
</feature>
<feature type="transmembrane region" description="Helical" evidence="11">
    <location>
        <begin position="273"/>
        <end position="297"/>
    </location>
</feature>
<gene>
    <name evidence="14" type="ORF">MYCFIDRAFT_190025</name>
</gene>
<dbReference type="EMBL" id="KB446561">
    <property type="protein sequence ID" value="EME80591.1"/>
    <property type="molecule type" value="Genomic_DNA"/>
</dbReference>
<evidence type="ECO:0000256" key="7">
    <source>
        <dbReference type="ARBA" id="ARBA00022840"/>
    </source>
</evidence>
<feature type="transmembrane region" description="Helical" evidence="11">
    <location>
        <begin position="171"/>
        <end position="189"/>
    </location>
</feature>
<feature type="transmembrane region" description="Helical" evidence="11">
    <location>
        <begin position="831"/>
        <end position="851"/>
    </location>
</feature>
<feature type="transmembrane region" description="Helical" evidence="11">
    <location>
        <begin position="857"/>
        <end position="877"/>
    </location>
</feature>
<dbReference type="GeneID" id="19335117"/>
<feature type="domain" description="ABC transporter" evidence="12">
    <location>
        <begin position="372"/>
        <end position="625"/>
    </location>
</feature>
<feature type="transmembrane region" description="Helical" evidence="11">
    <location>
        <begin position="708"/>
        <end position="735"/>
    </location>
</feature>
<dbReference type="InterPro" id="IPR011527">
    <property type="entry name" value="ABC1_TM_dom"/>
</dbReference>
<keyword evidence="7" id="KW-0067">ATP-binding</keyword>
<comment type="similarity">
    <text evidence="2">Belongs to the ABC transporter superfamily. ABCB family. Multidrug resistance exporter (TC 3.A.1.201) subfamily.</text>
</comment>
<dbReference type="Gene3D" id="3.40.50.300">
    <property type="entry name" value="P-loop containing nucleotide triphosphate hydrolases"/>
    <property type="match status" value="2"/>
</dbReference>
<feature type="transmembrane region" description="Helical" evidence="11">
    <location>
        <begin position="93"/>
        <end position="115"/>
    </location>
</feature>
<evidence type="ECO:0000313" key="14">
    <source>
        <dbReference type="EMBL" id="EME80591.1"/>
    </source>
</evidence>
<feature type="region of interest" description="Disordered" evidence="10">
    <location>
        <begin position="1"/>
        <end position="23"/>
    </location>
</feature>
<dbReference type="PROSITE" id="PS50893">
    <property type="entry name" value="ABC_TRANSPORTER_2"/>
    <property type="match status" value="2"/>
</dbReference>
<dbReference type="Proteomes" id="UP000016932">
    <property type="component" value="Unassembled WGS sequence"/>
</dbReference>
<dbReference type="InterPro" id="IPR017871">
    <property type="entry name" value="ABC_transporter-like_CS"/>
</dbReference>
<dbReference type="PROSITE" id="PS50929">
    <property type="entry name" value="ABC_TM1F"/>
    <property type="match status" value="2"/>
</dbReference>
<feature type="transmembrane region" description="Helical" evidence="11">
    <location>
        <begin position="195"/>
        <end position="215"/>
    </location>
</feature>
<evidence type="ECO:0000259" key="13">
    <source>
        <dbReference type="PROSITE" id="PS50929"/>
    </source>
</evidence>
<evidence type="ECO:0000256" key="10">
    <source>
        <dbReference type="SAM" id="MobiDB-lite"/>
    </source>
</evidence>
<organism evidence="14 15">
    <name type="scientific">Pseudocercospora fijiensis (strain CIRAD86)</name>
    <name type="common">Black leaf streak disease fungus</name>
    <name type="synonym">Mycosphaerella fijiensis</name>
    <dbReference type="NCBI Taxonomy" id="383855"/>
    <lineage>
        <taxon>Eukaryota</taxon>
        <taxon>Fungi</taxon>
        <taxon>Dikarya</taxon>
        <taxon>Ascomycota</taxon>
        <taxon>Pezizomycotina</taxon>
        <taxon>Dothideomycetes</taxon>
        <taxon>Dothideomycetidae</taxon>
        <taxon>Mycosphaerellales</taxon>
        <taxon>Mycosphaerellaceae</taxon>
        <taxon>Pseudocercospora</taxon>
    </lineage>
</organism>
<name>M3A7K0_PSEFD</name>
<keyword evidence="8 11" id="KW-1133">Transmembrane helix</keyword>
<dbReference type="CDD" id="cd18577">
    <property type="entry name" value="ABC_6TM_Pgp_ABCB1_D1_like"/>
    <property type="match status" value="1"/>
</dbReference>
<feature type="transmembrane region" description="Helical" evidence="11">
    <location>
        <begin position="755"/>
        <end position="778"/>
    </location>
</feature>
<dbReference type="InterPro" id="IPR003593">
    <property type="entry name" value="AAA+_ATPase"/>
</dbReference>
<dbReference type="PANTHER" id="PTHR43394:SF11">
    <property type="entry name" value="ATP-BINDING CASSETTE TRANSPORTER"/>
    <property type="match status" value="1"/>
</dbReference>
<keyword evidence="6" id="KW-0547">Nucleotide-binding</keyword>
<evidence type="ECO:0000256" key="8">
    <source>
        <dbReference type="ARBA" id="ARBA00022989"/>
    </source>
</evidence>
<keyword evidence="4 11" id="KW-0812">Transmembrane</keyword>
<dbReference type="GO" id="GO:0015421">
    <property type="term" value="F:ABC-type oligopeptide transporter activity"/>
    <property type="evidence" value="ECO:0007669"/>
    <property type="project" value="TreeGrafter"/>
</dbReference>
<dbReference type="InterPro" id="IPR036640">
    <property type="entry name" value="ABC1_TM_sf"/>
</dbReference>
<dbReference type="PROSITE" id="PS00211">
    <property type="entry name" value="ABC_TRANSPORTER_1"/>
    <property type="match status" value="2"/>
</dbReference>
<evidence type="ECO:0000256" key="1">
    <source>
        <dbReference type="ARBA" id="ARBA00004141"/>
    </source>
</evidence>
<feature type="region of interest" description="Disordered" evidence="10">
    <location>
        <begin position="631"/>
        <end position="685"/>
    </location>
</feature>
<evidence type="ECO:0000256" key="5">
    <source>
        <dbReference type="ARBA" id="ARBA00022737"/>
    </source>
</evidence>
<feature type="transmembrane region" description="Helical" evidence="11">
    <location>
        <begin position="970"/>
        <end position="991"/>
    </location>
</feature>
<sequence length="1286" mass="139815">MAQNQQEPEIRQQSNDNKPTSAHRKVNLRRILSYASPTQRRMLAITSLISALNGALLPLMNVVFGRIVNRFNQYFAANSHVSEHSFRHEINKLTLYIVYLFIGKLCMSFVSKYVFRHVGVTICASLRKAYFGALFTQPVRTIDELKPGSATYALTTVVTSLQNAIADKLEILVDSLGLIFAAYAVAFWHSWALTLASTSLTLLTLVCYGLIGPAVSNLDRAVIEYDSGAVSEASTALRFIRVVKSLGAEEAMAGRHEVLNTKAWKAGLKKSPYVGALFGLYFFCAYGNVALTFWLGWKLYNSGTGGIGSIGDIVTVLFSLVAIMPAVGGLAPVSISINRAVTGSEMLFELVDAERQQPGGLRTPDVQVNSDIRFSDVCFAYPSRSQVPVLRDATFTIPCGKTTAILGPSGCGKSTIVALLERWYDLSDSNASINSGAIYVGRHNVEELDRQWWRGQVGLVEQESVVFDETIYENVARGLVARSQHQDADESTKRRLVEQACKDAYAHDFIMGQAKGYDTVIGEGGIKLSGGQRQRLAIARCIVKDPALLIFDEATSSIDVHSERVIARAIETLAQNRTTIIVTHRLSTVQKADMIVVLEKGTVVEHGLRVELAEKEGSKYAEMVAAQRLRLGDDEDDDIERDSSGDGDQEKDSAARGPDEKDGGGVAETQEVDGADCETAPKGSRGGAMHGYLRTITRLLYAVHGRRLSYLFVLVGAVGAGGAVAVQSVVVANFIVSFQGTEHHHVGTGGQKWALIALIMMLCVTACYTALGFGSNTLSINVSSSYRQTYLEAMLRQPVRWFDGEDVSSDNLTSRLSNDPQQMQEVSGPNMVLPLVGLFTIISCIAVGLGVGWKLTLVTAVAALPIILIASLTRSMYEKHFEAFTSRVFIESAQHAAENIRGFRTVLALTLERSAIDQYGQLLREHVSTALSRARLVALVFALGNSLEFCCIALTFWYGGTLLATHEYSVLQFMIIYAAVVQGGQMAGIFLSYGPNFSQAAPALNRLVAMCLVQQPDESPAMSSTPLSDRLSSTDSAIRVEIRNLSFTYPSQSEPVLHNLNLSIAAGSYVAIVGPSGCGKTTILSLLQRFYPPSNGEILLDNIPLHEIPNAQYRSLCALVSQEPALFHGTVRENLTLGLPNAATTTTEMLESACRAAEVHDFISTLPSGYDTELSAAMHASMSGGQKQRVCIARALLRRPRLLLLDEATSSLDSENERAIQRSIERMAGTGKLTIVAVAHRLATVQKADRIIVMATGGQVVEEGTHARLLARRGVYWEMCVAQALL</sequence>
<dbReference type="Pfam" id="PF00005">
    <property type="entry name" value="ABC_tran"/>
    <property type="match status" value="2"/>
</dbReference>
<evidence type="ECO:0000259" key="12">
    <source>
        <dbReference type="PROSITE" id="PS50893"/>
    </source>
</evidence>
<dbReference type="HOGENOM" id="CLU_000604_17_2_1"/>
<dbReference type="KEGG" id="pfj:MYCFIDRAFT_190025"/>
<keyword evidence="9 11" id="KW-0472">Membrane</keyword>
<dbReference type="InterPro" id="IPR003439">
    <property type="entry name" value="ABC_transporter-like_ATP-bd"/>
</dbReference>
<protein>
    <submittedName>
        <fullName evidence="14">ABC transporter, ABC-B family, MDR type</fullName>
    </submittedName>
</protein>
<keyword evidence="3" id="KW-0813">Transport</keyword>
<dbReference type="SMART" id="SM00382">
    <property type="entry name" value="AAA"/>
    <property type="match status" value="2"/>
</dbReference>
<feature type="domain" description="ABC transporter" evidence="12">
    <location>
        <begin position="1040"/>
        <end position="1282"/>
    </location>
</feature>
<reference evidence="14 15" key="1">
    <citation type="journal article" date="2012" name="PLoS Pathog.">
        <title>Diverse lifestyles and strategies of plant pathogenesis encoded in the genomes of eighteen Dothideomycetes fungi.</title>
        <authorList>
            <person name="Ohm R.A."/>
            <person name="Feau N."/>
            <person name="Henrissat B."/>
            <person name="Schoch C.L."/>
            <person name="Horwitz B.A."/>
            <person name="Barry K.W."/>
            <person name="Condon B.J."/>
            <person name="Copeland A.C."/>
            <person name="Dhillon B."/>
            <person name="Glaser F."/>
            <person name="Hesse C.N."/>
            <person name="Kosti I."/>
            <person name="LaButti K."/>
            <person name="Lindquist E.A."/>
            <person name="Lucas S."/>
            <person name="Salamov A.A."/>
            <person name="Bradshaw R.E."/>
            <person name="Ciuffetti L."/>
            <person name="Hamelin R.C."/>
            <person name="Kema G.H.J."/>
            <person name="Lawrence C."/>
            <person name="Scott J.A."/>
            <person name="Spatafora J.W."/>
            <person name="Turgeon B.G."/>
            <person name="de Wit P.J.G.M."/>
            <person name="Zhong S."/>
            <person name="Goodwin S.B."/>
            <person name="Grigoriev I.V."/>
        </authorList>
    </citation>
    <scope>NUCLEOTIDE SEQUENCE [LARGE SCALE GENOMIC DNA]</scope>
    <source>
        <strain evidence="14 15">CIRAD86</strain>
    </source>
</reference>
<feature type="transmembrane region" description="Helical" evidence="11">
    <location>
        <begin position="317"/>
        <end position="337"/>
    </location>
</feature>
<dbReference type="GO" id="GO:0090374">
    <property type="term" value="P:oligopeptide export from mitochondrion"/>
    <property type="evidence" value="ECO:0007669"/>
    <property type="project" value="TreeGrafter"/>
</dbReference>
<evidence type="ECO:0000256" key="4">
    <source>
        <dbReference type="ARBA" id="ARBA00022692"/>
    </source>
</evidence>
<dbReference type="SUPFAM" id="SSF52540">
    <property type="entry name" value="P-loop containing nucleoside triphosphate hydrolases"/>
    <property type="match status" value="2"/>
</dbReference>
<dbReference type="InterPro" id="IPR027417">
    <property type="entry name" value="P-loop_NTPase"/>
</dbReference>
<dbReference type="GO" id="GO:0005524">
    <property type="term" value="F:ATP binding"/>
    <property type="evidence" value="ECO:0007669"/>
    <property type="project" value="UniProtKB-KW"/>
</dbReference>
<evidence type="ECO:0000256" key="6">
    <source>
        <dbReference type="ARBA" id="ARBA00022741"/>
    </source>
</evidence>
<keyword evidence="15" id="KW-1185">Reference proteome</keyword>
<dbReference type="InterPro" id="IPR039421">
    <property type="entry name" value="Type_1_exporter"/>
</dbReference>
<feature type="transmembrane region" description="Helical" evidence="11">
    <location>
        <begin position="42"/>
        <end position="64"/>
    </location>
</feature>
<comment type="subcellular location">
    <subcellularLocation>
        <location evidence="1">Membrane</location>
        <topology evidence="1">Multi-pass membrane protein</topology>
    </subcellularLocation>
</comment>
<dbReference type="GO" id="GO:0005743">
    <property type="term" value="C:mitochondrial inner membrane"/>
    <property type="evidence" value="ECO:0007669"/>
    <property type="project" value="TreeGrafter"/>
</dbReference>
<dbReference type="Pfam" id="PF00664">
    <property type="entry name" value="ABC_membrane"/>
    <property type="match status" value="2"/>
</dbReference>
<feature type="compositionally biased region" description="Polar residues" evidence="10">
    <location>
        <begin position="1"/>
        <end position="20"/>
    </location>
</feature>
<dbReference type="Gene3D" id="1.20.1560.10">
    <property type="entry name" value="ABC transporter type 1, transmembrane domain"/>
    <property type="match status" value="1"/>
</dbReference>
<evidence type="ECO:0000256" key="2">
    <source>
        <dbReference type="ARBA" id="ARBA00007577"/>
    </source>
</evidence>
<proteinExistence type="inferred from homology"/>
<evidence type="ECO:0000256" key="9">
    <source>
        <dbReference type="ARBA" id="ARBA00023136"/>
    </source>
</evidence>
<dbReference type="FunFam" id="3.40.50.300:FF:000967">
    <property type="entry name" value="ABC multidrug transporter mdr4"/>
    <property type="match status" value="1"/>
</dbReference>
<feature type="transmembrane region" description="Helical" evidence="11">
    <location>
        <begin position="936"/>
        <end position="958"/>
    </location>
</feature>
<evidence type="ECO:0000256" key="3">
    <source>
        <dbReference type="ARBA" id="ARBA00022448"/>
    </source>
</evidence>
<dbReference type="OrthoDB" id="6500128at2759"/>
<dbReference type="SUPFAM" id="SSF90123">
    <property type="entry name" value="ABC transporter transmembrane region"/>
    <property type="match status" value="2"/>
</dbReference>
<evidence type="ECO:0000313" key="15">
    <source>
        <dbReference type="Proteomes" id="UP000016932"/>
    </source>
</evidence>